<feature type="compositionally biased region" description="Acidic residues" evidence="1">
    <location>
        <begin position="294"/>
        <end position="305"/>
    </location>
</feature>
<name>A0A7S3L4Z4_9STRA</name>
<dbReference type="EMBL" id="HBIM01011405">
    <property type="protein sequence ID" value="CAE0412158.1"/>
    <property type="molecule type" value="Transcribed_RNA"/>
</dbReference>
<protein>
    <recommendedName>
        <fullName evidence="3">BSD domain-containing protein</fullName>
    </recommendedName>
</protein>
<evidence type="ECO:0000313" key="2">
    <source>
        <dbReference type="EMBL" id="CAE0412158.1"/>
    </source>
</evidence>
<feature type="region of interest" description="Disordered" evidence="1">
    <location>
        <begin position="105"/>
        <end position="144"/>
    </location>
</feature>
<feature type="compositionally biased region" description="Acidic residues" evidence="1">
    <location>
        <begin position="116"/>
        <end position="138"/>
    </location>
</feature>
<evidence type="ECO:0008006" key="3">
    <source>
        <dbReference type="Google" id="ProtNLM"/>
    </source>
</evidence>
<organism evidence="2">
    <name type="scientific">Amphora coffeiformis</name>
    <dbReference type="NCBI Taxonomy" id="265554"/>
    <lineage>
        <taxon>Eukaryota</taxon>
        <taxon>Sar</taxon>
        <taxon>Stramenopiles</taxon>
        <taxon>Ochrophyta</taxon>
        <taxon>Bacillariophyta</taxon>
        <taxon>Bacillariophyceae</taxon>
        <taxon>Bacillariophycidae</taxon>
        <taxon>Thalassiophysales</taxon>
        <taxon>Catenulaceae</taxon>
        <taxon>Amphora</taxon>
    </lineage>
</organism>
<dbReference type="AlphaFoldDB" id="A0A7S3L4Z4"/>
<feature type="compositionally biased region" description="Basic and acidic residues" evidence="1">
    <location>
        <begin position="278"/>
        <end position="293"/>
    </location>
</feature>
<feature type="compositionally biased region" description="Basic and acidic residues" evidence="1">
    <location>
        <begin position="306"/>
        <end position="315"/>
    </location>
</feature>
<accession>A0A7S3L4Z4</accession>
<feature type="region of interest" description="Disordered" evidence="1">
    <location>
        <begin position="225"/>
        <end position="336"/>
    </location>
</feature>
<sequence>MSWFSSIANSASHLADKVKESMPVLDNETLQKLTLTTPELKAARQKIIDEEKRKESVRDRLAGMLPWETRDPERDILVDECREAILKLSASKKTFTGPWKMPAKGIKAAKKRSKDEEDDDDKDLDEEEEEFEEEEDVPSQESLDQLSKLEPLPSLLGDFDLDSHVGLIQRLLKEDPQLVVMQSTLSGGGERERIFWKNFFFHCAFTRYEAGLSIDEIWSEEHPDALASSVHTEEVKTSISGTEEETITFESGEGSQQKLDSTSPPSEKEASEAGDSSAAERSESGAKVTREGSDFDMMDDLDDMDAGDKDKKDAGEEAEDYELDELEAEIARELED</sequence>
<proteinExistence type="predicted"/>
<evidence type="ECO:0000256" key="1">
    <source>
        <dbReference type="SAM" id="MobiDB-lite"/>
    </source>
</evidence>
<dbReference type="InterPro" id="IPR035925">
    <property type="entry name" value="BSD_dom_sf"/>
</dbReference>
<gene>
    <name evidence="2" type="ORF">ACOF00016_LOCUS9431</name>
</gene>
<dbReference type="Gene3D" id="1.10.3970.10">
    <property type="entry name" value="BSD domain"/>
    <property type="match status" value="1"/>
</dbReference>
<feature type="compositionally biased region" description="Acidic residues" evidence="1">
    <location>
        <begin position="316"/>
        <end position="328"/>
    </location>
</feature>
<reference evidence="2" key="1">
    <citation type="submission" date="2021-01" db="EMBL/GenBank/DDBJ databases">
        <authorList>
            <person name="Corre E."/>
            <person name="Pelletier E."/>
            <person name="Niang G."/>
            <person name="Scheremetjew M."/>
            <person name="Finn R."/>
            <person name="Kale V."/>
            <person name="Holt S."/>
            <person name="Cochrane G."/>
            <person name="Meng A."/>
            <person name="Brown T."/>
            <person name="Cohen L."/>
        </authorList>
    </citation>
    <scope>NUCLEOTIDE SEQUENCE</scope>
    <source>
        <strain evidence="2">CCMP127</strain>
    </source>
</reference>
<feature type="compositionally biased region" description="Polar residues" evidence="1">
    <location>
        <begin position="256"/>
        <end position="265"/>
    </location>
</feature>